<evidence type="ECO:0000256" key="3">
    <source>
        <dbReference type="ARBA" id="ARBA00022917"/>
    </source>
</evidence>
<dbReference type="GO" id="GO:0043022">
    <property type="term" value="F:ribosome binding"/>
    <property type="evidence" value="ECO:0007669"/>
    <property type="project" value="UniProtKB-UniRule"/>
</dbReference>
<evidence type="ECO:0000313" key="7">
    <source>
        <dbReference type="EMBL" id="OHA03639.1"/>
    </source>
</evidence>
<comment type="caution">
    <text evidence="7">The sequence shown here is derived from an EMBL/GenBank/DDBJ whole genome shotgun (WGS) entry which is preliminary data.</text>
</comment>
<keyword evidence="4" id="KW-0963">Cytoplasm</keyword>
<dbReference type="Pfam" id="PF01176">
    <property type="entry name" value="eIF-1a"/>
    <property type="match status" value="1"/>
</dbReference>
<dbReference type="SUPFAM" id="SSF50249">
    <property type="entry name" value="Nucleic acid-binding proteins"/>
    <property type="match status" value="1"/>
</dbReference>
<evidence type="ECO:0000256" key="5">
    <source>
        <dbReference type="NCBIfam" id="TIGR00008"/>
    </source>
</evidence>
<dbReference type="InterPro" id="IPR006196">
    <property type="entry name" value="RNA-binding_domain_S1_IF1"/>
</dbReference>
<comment type="subunit">
    <text evidence="4">Component of the 30S ribosomal translation pre-initiation complex which assembles on the 30S ribosome in the order IF-2 and IF-3, IF-1 and N-formylmethionyl-tRNA(fMet); mRNA recruitment can occur at any time during PIC assembly.</text>
</comment>
<dbReference type="AlphaFoldDB" id="A0A1G2KYY8"/>
<protein>
    <recommendedName>
        <fullName evidence="4 5">Translation initiation factor IF-1</fullName>
    </recommendedName>
</protein>
<evidence type="ECO:0000256" key="2">
    <source>
        <dbReference type="ARBA" id="ARBA00022540"/>
    </source>
</evidence>
<feature type="domain" description="S1-like" evidence="6">
    <location>
        <begin position="1"/>
        <end position="71"/>
    </location>
</feature>
<evidence type="ECO:0000256" key="4">
    <source>
        <dbReference type="HAMAP-Rule" id="MF_00075"/>
    </source>
</evidence>
<evidence type="ECO:0000256" key="1">
    <source>
        <dbReference type="ARBA" id="ARBA00010939"/>
    </source>
</evidence>
<dbReference type="GO" id="GO:0005829">
    <property type="term" value="C:cytosol"/>
    <property type="evidence" value="ECO:0007669"/>
    <property type="project" value="TreeGrafter"/>
</dbReference>
<dbReference type="GO" id="GO:0003743">
    <property type="term" value="F:translation initiation factor activity"/>
    <property type="evidence" value="ECO:0007669"/>
    <property type="project" value="UniProtKB-UniRule"/>
</dbReference>
<accession>A0A1G2KYY8</accession>
<dbReference type="PANTHER" id="PTHR33370:SF1">
    <property type="entry name" value="TRANSLATION INITIATION FACTOR IF-1, CHLOROPLASTIC"/>
    <property type="match status" value="1"/>
</dbReference>
<dbReference type="NCBIfam" id="TIGR00008">
    <property type="entry name" value="infA"/>
    <property type="match status" value="1"/>
</dbReference>
<name>A0A1G2KYY8_9BACT</name>
<reference evidence="7 8" key="1">
    <citation type="journal article" date="2016" name="Nat. Commun.">
        <title>Thousands of microbial genomes shed light on interconnected biogeochemical processes in an aquifer system.</title>
        <authorList>
            <person name="Anantharaman K."/>
            <person name="Brown C.T."/>
            <person name="Hug L.A."/>
            <person name="Sharon I."/>
            <person name="Castelle C.J."/>
            <person name="Probst A.J."/>
            <person name="Thomas B.C."/>
            <person name="Singh A."/>
            <person name="Wilkins M.J."/>
            <person name="Karaoz U."/>
            <person name="Brodie E.L."/>
            <person name="Williams K.H."/>
            <person name="Hubbard S.S."/>
            <person name="Banfield J.F."/>
        </authorList>
    </citation>
    <scope>NUCLEOTIDE SEQUENCE [LARGE SCALE GENOMIC DNA]</scope>
</reference>
<evidence type="ECO:0000259" key="6">
    <source>
        <dbReference type="PROSITE" id="PS50832"/>
    </source>
</evidence>
<gene>
    <name evidence="4" type="primary">infA</name>
    <name evidence="7" type="ORF">A3C92_01015</name>
</gene>
<keyword evidence="2 4" id="KW-0396">Initiation factor</keyword>
<dbReference type="FunFam" id="2.40.50.140:FF:000002">
    <property type="entry name" value="Translation initiation factor IF-1"/>
    <property type="match status" value="1"/>
</dbReference>
<dbReference type="PANTHER" id="PTHR33370">
    <property type="entry name" value="TRANSLATION INITIATION FACTOR IF-1, CHLOROPLASTIC"/>
    <property type="match status" value="1"/>
</dbReference>
<dbReference type="HAMAP" id="MF_00075">
    <property type="entry name" value="IF_1"/>
    <property type="match status" value="1"/>
</dbReference>
<evidence type="ECO:0000313" key="8">
    <source>
        <dbReference type="Proteomes" id="UP000177177"/>
    </source>
</evidence>
<dbReference type="GO" id="GO:0019843">
    <property type="term" value="F:rRNA binding"/>
    <property type="evidence" value="ECO:0007669"/>
    <property type="project" value="UniProtKB-UniRule"/>
</dbReference>
<dbReference type="InterPro" id="IPR012340">
    <property type="entry name" value="NA-bd_OB-fold"/>
</dbReference>
<keyword evidence="4" id="KW-0699">rRNA-binding</keyword>
<comment type="function">
    <text evidence="4">One of the essential components for the initiation of protein synthesis. Stabilizes the binding of IF-2 and IF-3 on the 30S subunit to which N-formylmethionyl-tRNA(fMet) subsequently binds. Helps modulate mRNA selection, yielding the 30S pre-initiation complex (PIC). Upon addition of the 50S ribosomal subunit IF-1, IF-2 and IF-3 are released leaving the mature 70S translation initiation complex.</text>
</comment>
<dbReference type="CDD" id="cd04451">
    <property type="entry name" value="S1_IF1"/>
    <property type="match status" value="1"/>
</dbReference>
<organism evidence="7 8">
    <name type="scientific">Candidatus Sungbacteria bacterium RIFCSPHIGHO2_02_FULL_53_17</name>
    <dbReference type="NCBI Taxonomy" id="1802275"/>
    <lineage>
        <taxon>Bacteria</taxon>
        <taxon>Candidatus Sungiibacteriota</taxon>
    </lineage>
</organism>
<proteinExistence type="inferred from homology"/>
<dbReference type="PROSITE" id="PS50832">
    <property type="entry name" value="S1_IF1_TYPE"/>
    <property type="match status" value="1"/>
</dbReference>
<sequence>MKHDKTFEEGVVTESLPNALFRIQLTEGRIILGHLSGKMRIHHIKVLQGDRVRVEMSPYDNTKGRIVLRMK</sequence>
<comment type="subcellular location">
    <subcellularLocation>
        <location evidence="4">Cytoplasm</location>
    </subcellularLocation>
</comment>
<keyword evidence="4" id="KW-0694">RNA-binding</keyword>
<dbReference type="Gene3D" id="2.40.50.140">
    <property type="entry name" value="Nucleic acid-binding proteins"/>
    <property type="match status" value="1"/>
</dbReference>
<dbReference type="EMBL" id="MHQN01000014">
    <property type="protein sequence ID" value="OHA03639.1"/>
    <property type="molecule type" value="Genomic_DNA"/>
</dbReference>
<keyword evidence="3 4" id="KW-0648">Protein biosynthesis</keyword>
<dbReference type="Proteomes" id="UP000177177">
    <property type="component" value="Unassembled WGS sequence"/>
</dbReference>
<comment type="similarity">
    <text evidence="1 4">Belongs to the IF-1 family.</text>
</comment>
<dbReference type="InterPro" id="IPR004368">
    <property type="entry name" value="TIF_IF1"/>
</dbReference>